<dbReference type="GO" id="GO:0016491">
    <property type="term" value="F:oxidoreductase activity"/>
    <property type="evidence" value="ECO:0007669"/>
    <property type="project" value="UniProtKB-KW"/>
</dbReference>
<evidence type="ECO:0000313" key="4">
    <source>
        <dbReference type="Proteomes" id="UP001150941"/>
    </source>
</evidence>
<reference evidence="3" key="1">
    <citation type="submission" date="2022-11" db="EMBL/GenBank/DDBJ databases">
        <authorList>
            <person name="Petersen C."/>
        </authorList>
    </citation>
    <scope>NUCLEOTIDE SEQUENCE</scope>
    <source>
        <strain evidence="3">IBT 19713</strain>
    </source>
</reference>
<keyword evidence="4" id="KW-1185">Reference proteome</keyword>
<dbReference type="RefSeq" id="XP_058332598.1">
    <property type="nucleotide sequence ID" value="XM_058473595.1"/>
</dbReference>
<dbReference type="PRINTS" id="PR00081">
    <property type="entry name" value="GDHRDH"/>
</dbReference>
<organism evidence="3 4">
    <name type="scientific">Penicillium chermesinum</name>
    <dbReference type="NCBI Taxonomy" id="63820"/>
    <lineage>
        <taxon>Eukaryota</taxon>
        <taxon>Fungi</taxon>
        <taxon>Dikarya</taxon>
        <taxon>Ascomycota</taxon>
        <taxon>Pezizomycotina</taxon>
        <taxon>Eurotiomycetes</taxon>
        <taxon>Eurotiomycetidae</taxon>
        <taxon>Eurotiales</taxon>
        <taxon>Aspergillaceae</taxon>
        <taxon>Penicillium</taxon>
    </lineage>
</organism>
<dbReference type="SUPFAM" id="SSF51735">
    <property type="entry name" value="NAD(P)-binding Rossmann-fold domains"/>
    <property type="match status" value="1"/>
</dbReference>
<dbReference type="Proteomes" id="UP001150941">
    <property type="component" value="Unassembled WGS sequence"/>
</dbReference>
<proteinExistence type="inferred from homology"/>
<sequence length="297" mass="31982">MADITISDDALRDIKDKIIIITGGSSGIGRATAQLCVDLGAQVVIGDINPPKPAFASSENPKFFNVDVTQWESQREMFMQTEKLFGRIDHVFANAGIRPTPEFLEFNVDDAGAFQPPNLKTINVNLIGPIYTTHLACAYFAKFAAEKIPAAASIVLTASASSLQTFTSGDYTIAKHGVLGIMRGLVNKLKGEVRLNAVAPSWTDTGIISADLLKQVGVTTQPPEAVARSVAFLFADSTRHGDVIYSWDSQFREVNNAPGGLLEAAENILPNVASEESVMGKVLELFRAQAEEARQKA</sequence>
<comment type="similarity">
    <text evidence="1">Belongs to the short-chain dehydrogenases/reductases (SDR) family.</text>
</comment>
<dbReference type="InterPro" id="IPR002347">
    <property type="entry name" value="SDR_fam"/>
</dbReference>
<dbReference type="OrthoDB" id="37659at2759"/>
<evidence type="ECO:0000256" key="2">
    <source>
        <dbReference type="ARBA" id="ARBA00023002"/>
    </source>
</evidence>
<dbReference type="PANTHER" id="PTHR43180">
    <property type="entry name" value="3-OXOACYL-(ACYL-CARRIER-PROTEIN) REDUCTASE (AFU_ORTHOLOGUE AFUA_6G11210)"/>
    <property type="match status" value="1"/>
</dbReference>
<keyword evidence="2" id="KW-0560">Oxidoreductase</keyword>
<evidence type="ECO:0000256" key="1">
    <source>
        <dbReference type="ARBA" id="ARBA00006484"/>
    </source>
</evidence>
<accession>A0A9W9TU72</accession>
<dbReference type="EMBL" id="JAPQKS010000003">
    <property type="protein sequence ID" value="KAJ5239679.1"/>
    <property type="molecule type" value="Genomic_DNA"/>
</dbReference>
<comment type="caution">
    <text evidence="3">The sequence shown here is derived from an EMBL/GenBank/DDBJ whole genome shotgun (WGS) entry which is preliminary data.</text>
</comment>
<dbReference type="Gene3D" id="3.40.50.720">
    <property type="entry name" value="NAD(P)-binding Rossmann-like Domain"/>
    <property type="match status" value="1"/>
</dbReference>
<name>A0A9W9TU72_9EURO</name>
<gene>
    <name evidence="3" type="ORF">N7468_004298</name>
</gene>
<dbReference type="InterPro" id="IPR036291">
    <property type="entry name" value="NAD(P)-bd_dom_sf"/>
</dbReference>
<dbReference type="AlphaFoldDB" id="A0A9W9TU72"/>
<dbReference type="PANTHER" id="PTHR43180:SF11">
    <property type="entry name" value="NAD(P)-BINDING PROTEIN"/>
    <property type="match status" value="1"/>
</dbReference>
<dbReference type="Pfam" id="PF00106">
    <property type="entry name" value="adh_short"/>
    <property type="match status" value="1"/>
</dbReference>
<evidence type="ECO:0000313" key="3">
    <source>
        <dbReference type="EMBL" id="KAJ5239679.1"/>
    </source>
</evidence>
<protein>
    <submittedName>
        <fullName evidence="3">Uncharacterized protein</fullName>
    </submittedName>
</protein>
<dbReference type="GeneID" id="83200898"/>
<reference evidence="3" key="2">
    <citation type="journal article" date="2023" name="IMA Fungus">
        <title>Comparative genomic study of the Penicillium genus elucidates a diverse pangenome and 15 lateral gene transfer events.</title>
        <authorList>
            <person name="Petersen C."/>
            <person name="Sorensen T."/>
            <person name="Nielsen M.R."/>
            <person name="Sondergaard T.E."/>
            <person name="Sorensen J.L."/>
            <person name="Fitzpatrick D.A."/>
            <person name="Frisvad J.C."/>
            <person name="Nielsen K.L."/>
        </authorList>
    </citation>
    <scope>NUCLEOTIDE SEQUENCE</scope>
    <source>
        <strain evidence="3">IBT 19713</strain>
    </source>
</reference>